<name>A0ABP0UJG0_9BRYO</name>
<dbReference type="Proteomes" id="UP001497512">
    <property type="component" value="Chromosome 4"/>
</dbReference>
<keyword evidence="2" id="KW-1185">Reference proteome</keyword>
<sequence>MNATVATILIQAFHVLQVTLNFTLPMVKDSVGDIGNFLSLDPNLRILKQDALGNVSGIWVLLATMASLHVGLYSSIAEEEVSGNLMHGLNSTNGFLVDVLVNILSLGMHRIWQFHWELQVSMLVSKGDNEKHCQLLRQGFFSSEESDTGCHSMDMYIVNSTKDGFGGDHEYCF</sequence>
<dbReference type="EMBL" id="OZ019896">
    <property type="protein sequence ID" value="CAK9222490.1"/>
    <property type="molecule type" value="Genomic_DNA"/>
</dbReference>
<evidence type="ECO:0000313" key="2">
    <source>
        <dbReference type="Proteomes" id="UP001497512"/>
    </source>
</evidence>
<accession>A0ABP0UJG0</accession>
<reference evidence="1" key="1">
    <citation type="submission" date="2024-02" db="EMBL/GenBank/DDBJ databases">
        <authorList>
            <consortium name="ELIXIR-Norway"/>
            <consortium name="Elixir Norway"/>
        </authorList>
    </citation>
    <scope>NUCLEOTIDE SEQUENCE</scope>
</reference>
<proteinExistence type="predicted"/>
<evidence type="ECO:0000313" key="1">
    <source>
        <dbReference type="EMBL" id="CAK9222490.1"/>
    </source>
</evidence>
<protein>
    <submittedName>
        <fullName evidence="1">Uncharacterized protein</fullName>
    </submittedName>
</protein>
<organism evidence="1 2">
    <name type="scientific">Sphagnum troendelagicum</name>
    <dbReference type="NCBI Taxonomy" id="128251"/>
    <lineage>
        <taxon>Eukaryota</taxon>
        <taxon>Viridiplantae</taxon>
        <taxon>Streptophyta</taxon>
        <taxon>Embryophyta</taxon>
        <taxon>Bryophyta</taxon>
        <taxon>Sphagnophytina</taxon>
        <taxon>Sphagnopsida</taxon>
        <taxon>Sphagnales</taxon>
        <taxon>Sphagnaceae</taxon>
        <taxon>Sphagnum</taxon>
    </lineage>
</organism>
<gene>
    <name evidence="1" type="ORF">CSSPTR1EN2_LOCUS16109</name>
</gene>